<evidence type="ECO:0000256" key="2">
    <source>
        <dbReference type="SAM" id="MobiDB-lite"/>
    </source>
</evidence>
<dbReference type="GO" id="GO:0003676">
    <property type="term" value="F:nucleic acid binding"/>
    <property type="evidence" value="ECO:0007669"/>
    <property type="project" value="InterPro"/>
</dbReference>
<comment type="caution">
    <text evidence="4">The sequence shown here is derived from an EMBL/GenBank/DDBJ whole genome shotgun (WGS) entry which is preliminary data.</text>
</comment>
<reference evidence="4" key="1">
    <citation type="journal article" date="2020" name="Fungal Divers.">
        <title>Resolving the Mortierellaceae phylogeny through synthesis of multi-gene phylogenetics and phylogenomics.</title>
        <authorList>
            <person name="Vandepol N."/>
            <person name="Liber J."/>
            <person name="Desiro A."/>
            <person name="Na H."/>
            <person name="Kennedy M."/>
            <person name="Barry K."/>
            <person name="Grigoriev I.V."/>
            <person name="Miller A.N."/>
            <person name="O'Donnell K."/>
            <person name="Stajich J.E."/>
            <person name="Bonito G."/>
        </authorList>
    </citation>
    <scope>NUCLEOTIDE SEQUENCE</scope>
    <source>
        <strain evidence="4">NRRL 28262</strain>
    </source>
</reference>
<sequence length="163" mass="18742">LFAKQKLHQLKQLGSVTKYNLQFETLRLQIDVLPESQALDYYLMGLKPKLQEHFASITDMPTDLSTVMAIAERIDNVQYRTSRNPHSFQSRTEFKSSNPYSSSHAESFPQPMELDAMSSSNGQDDEKQRRLDLKNRTCFRCHSPSHQIRDCPKNPKSGKALSH</sequence>
<feature type="non-terminal residue" evidence="4">
    <location>
        <position position="1"/>
    </location>
</feature>
<dbReference type="InterPro" id="IPR001878">
    <property type="entry name" value="Znf_CCHC"/>
</dbReference>
<dbReference type="EMBL" id="JAAAIL010004949">
    <property type="protein sequence ID" value="KAG0247167.1"/>
    <property type="molecule type" value="Genomic_DNA"/>
</dbReference>
<gene>
    <name evidence="4" type="ORF">BGZ95_008940</name>
</gene>
<feature type="compositionally biased region" description="Polar residues" evidence="2">
    <location>
        <begin position="81"/>
        <end position="105"/>
    </location>
</feature>
<keyword evidence="1" id="KW-0863">Zinc-finger</keyword>
<evidence type="ECO:0000313" key="5">
    <source>
        <dbReference type="Proteomes" id="UP001194580"/>
    </source>
</evidence>
<dbReference type="AlphaFoldDB" id="A0AAD4GZZ5"/>
<feature type="region of interest" description="Disordered" evidence="2">
    <location>
        <begin position="81"/>
        <end position="131"/>
    </location>
</feature>
<dbReference type="InterPro" id="IPR036875">
    <property type="entry name" value="Znf_CCHC_sf"/>
</dbReference>
<evidence type="ECO:0000313" key="4">
    <source>
        <dbReference type="EMBL" id="KAG0247167.1"/>
    </source>
</evidence>
<organism evidence="4 5">
    <name type="scientific">Linnemannia exigua</name>
    <dbReference type="NCBI Taxonomy" id="604196"/>
    <lineage>
        <taxon>Eukaryota</taxon>
        <taxon>Fungi</taxon>
        <taxon>Fungi incertae sedis</taxon>
        <taxon>Mucoromycota</taxon>
        <taxon>Mortierellomycotina</taxon>
        <taxon>Mortierellomycetes</taxon>
        <taxon>Mortierellales</taxon>
        <taxon>Mortierellaceae</taxon>
        <taxon>Linnemannia</taxon>
    </lineage>
</organism>
<proteinExistence type="predicted"/>
<dbReference type="Proteomes" id="UP001194580">
    <property type="component" value="Unassembled WGS sequence"/>
</dbReference>
<evidence type="ECO:0000259" key="3">
    <source>
        <dbReference type="PROSITE" id="PS50158"/>
    </source>
</evidence>
<dbReference type="Gene3D" id="4.10.60.10">
    <property type="entry name" value="Zinc finger, CCHC-type"/>
    <property type="match status" value="1"/>
</dbReference>
<evidence type="ECO:0000256" key="1">
    <source>
        <dbReference type="PROSITE-ProRule" id="PRU00047"/>
    </source>
</evidence>
<feature type="domain" description="CCHC-type" evidence="3">
    <location>
        <begin position="138"/>
        <end position="153"/>
    </location>
</feature>
<name>A0AAD4GZZ5_9FUNG</name>
<dbReference type="PROSITE" id="PS50158">
    <property type="entry name" value="ZF_CCHC"/>
    <property type="match status" value="1"/>
</dbReference>
<dbReference type="PANTHER" id="PTHR15503:SF22">
    <property type="entry name" value="TRANSPOSON TY3-I GAG POLYPROTEIN"/>
    <property type="match status" value="1"/>
</dbReference>
<accession>A0AAD4GZZ5</accession>
<feature type="region of interest" description="Disordered" evidence="2">
    <location>
        <begin position="143"/>
        <end position="163"/>
    </location>
</feature>
<dbReference type="PANTHER" id="PTHR15503">
    <property type="entry name" value="LDOC1 RELATED"/>
    <property type="match status" value="1"/>
</dbReference>
<protein>
    <recommendedName>
        <fullName evidence="3">CCHC-type domain-containing protein</fullName>
    </recommendedName>
</protein>
<dbReference type="SMART" id="SM00343">
    <property type="entry name" value="ZnF_C2HC"/>
    <property type="match status" value="1"/>
</dbReference>
<dbReference type="InterPro" id="IPR032567">
    <property type="entry name" value="RTL1-rel"/>
</dbReference>
<dbReference type="GO" id="GO:0008270">
    <property type="term" value="F:zinc ion binding"/>
    <property type="evidence" value="ECO:0007669"/>
    <property type="project" value="UniProtKB-KW"/>
</dbReference>
<keyword evidence="5" id="KW-1185">Reference proteome</keyword>
<keyword evidence="1" id="KW-0479">Metal-binding</keyword>
<dbReference type="SUPFAM" id="SSF57756">
    <property type="entry name" value="Retrovirus zinc finger-like domains"/>
    <property type="match status" value="1"/>
</dbReference>
<keyword evidence="1" id="KW-0862">Zinc</keyword>